<feature type="region of interest" description="Disordered" evidence="1">
    <location>
        <begin position="20"/>
        <end position="75"/>
    </location>
</feature>
<proteinExistence type="predicted"/>
<name>A0A4S8MH65_DENBC</name>
<evidence type="ECO:0000313" key="2">
    <source>
        <dbReference type="EMBL" id="THV01484.1"/>
    </source>
</evidence>
<dbReference type="EMBL" id="ML179089">
    <property type="protein sequence ID" value="THV01484.1"/>
    <property type="molecule type" value="Genomic_DNA"/>
</dbReference>
<protein>
    <submittedName>
        <fullName evidence="2">Uncharacterized protein</fullName>
    </submittedName>
</protein>
<accession>A0A4S8MH65</accession>
<organism evidence="2 3">
    <name type="scientific">Dendrothele bispora (strain CBS 962.96)</name>
    <dbReference type="NCBI Taxonomy" id="1314807"/>
    <lineage>
        <taxon>Eukaryota</taxon>
        <taxon>Fungi</taxon>
        <taxon>Dikarya</taxon>
        <taxon>Basidiomycota</taxon>
        <taxon>Agaricomycotina</taxon>
        <taxon>Agaricomycetes</taxon>
        <taxon>Agaricomycetidae</taxon>
        <taxon>Agaricales</taxon>
        <taxon>Agaricales incertae sedis</taxon>
        <taxon>Dendrothele</taxon>
    </lineage>
</organism>
<evidence type="ECO:0000256" key="1">
    <source>
        <dbReference type="SAM" id="MobiDB-lite"/>
    </source>
</evidence>
<sequence>MDIPDLSLPYRRVITYSSRDKQMRRLKKSIPASSDSVVPEPEMKELENQNTSDSEENKSTGGQKEPYQPSDVEDKAVDKPWKKIIEAHSCPICLELAMPPFFLVAILCAVTVSRSSALST</sequence>
<dbReference type="AlphaFoldDB" id="A0A4S8MH65"/>
<reference evidence="2 3" key="1">
    <citation type="journal article" date="2019" name="Nat. Ecol. Evol.">
        <title>Megaphylogeny resolves global patterns of mushroom evolution.</title>
        <authorList>
            <person name="Varga T."/>
            <person name="Krizsan K."/>
            <person name="Foldi C."/>
            <person name="Dima B."/>
            <person name="Sanchez-Garcia M."/>
            <person name="Sanchez-Ramirez S."/>
            <person name="Szollosi G.J."/>
            <person name="Szarkandi J.G."/>
            <person name="Papp V."/>
            <person name="Albert L."/>
            <person name="Andreopoulos W."/>
            <person name="Angelini C."/>
            <person name="Antonin V."/>
            <person name="Barry K.W."/>
            <person name="Bougher N.L."/>
            <person name="Buchanan P."/>
            <person name="Buyck B."/>
            <person name="Bense V."/>
            <person name="Catcheside P."/>
            <person name="Chovatia M."/>
            <person name="Cooper J."/>
            <person name="Damon W."/>
            <person name="Desjardin D."/>
            <person name="Finy P."/>
            <person name="Geml J."/>
            <person name="Haridas S."/>
            <person name="Hughes K."/>
            <person name="Justo A."/>
            <person name="Karasinski D."/>
            <person name="Kautmanova I."/>
            <person name="Kiss B."/>
            <person name="Kocsube S."/>
            <person name="Kotiranta H."/>
            <person name="LaButti K.M."/>
            <person name="Lechner B.E."/>
            <person name="Liimatainen K."/>
            <person name="Lipzen A."/>
            <person name="Lukacs Z."/>
            <person name="Mihaltcheva S."/>
            <person name="Morgado L.N."/>
            <person name="Niskanen T."/>
            <person name="Noordeloos M.E."/>
            <person name="Ohm R.A."/>
            <person name="Ortiz-Santana B."/>
            <person name="Ovrebo C."/>
            <person name="Racz N."/>
            <person name="Riley R."/>
            <person name="Savchenko A."/>
            <person name="Shiryaev A."/>
            <person name="Soop K."/>
            <person name="Spirin V."/>
            <person name="Szebenyi C."/>
            <person name="Tomsovsky M."/>
            <person name="Tulloss R.E."/>
            <person name="Uehling J."/>
            <person name="Grigoriev I.V."/>
            <person name="Vagvolgyi C."/>
            <person name="Papp T."/>
            <person name="Martin F.M."/>
            <person name="Miettinen O."/>
            <person name="Hibbett D.S."/>
            <person name="Nagy L.G."/>
        </authorList>
    </citation>
    <scope>NUCLEOTIDE SEQUENCE [LARGE SCALE GENOMIC DNA]</scope>
    <source>
        <strain evidence="2 3">CBS 962.96</strain>
    </source>
</reference>
<keyword evidence="3" id="KW-1185">Reference proteome</keyword>
<gene>
    <name evidence="2" type="ORF">K435DRAFT_793288</name>
</gene>
<dbReference type="Proteomes" id="UP000297245">
    <property type="component" value="Unassembled WGS sequence"/>
</dbReference>
<evidence type="ECO:0000313" key="3">
    <source>
        <dbReference type="Proteomes" id="UP000297245"/>
    </source>
</evidence>